<feature type="transmembrane region" description="Helical" evidence="1">
    <location>
        <begin position="7"/>
        <end position="23"/>
    </location>
</feature>
<sequence>MKIKKNYLIMLGILAVLFLYIIINSSNFTKTRTIVRLRGLNTGTSIEDFHLTSKSILLWGDNTLFICDKDGNISKKIQRDDDKLTCIFVNNYTFLYDKDLKKVYQYSEFGELLNTIIVPGQILHISYENANIVFHIFDKDKEVLYILSNDNSLSEFYSTSNQILVHDIVDRNNFAVGELQISGNGYKSILNMTHGGKNIMKTINSEVLMFVKNSDKSTLFLSNKNLYRYLNDGEFYSSEVPNISDVIVDGKITYLLHSGILSKFNYKLEEVDKKIIAANVDKIEMVSNSIYVYGPSDIGGEIGRKGEFYTRLGYSIDKIEIEGLTIGMLRDNELNLYKISTKRVSNDESNDLNLNYE</sequence>
<keyword evidence="1" id="KW-0812">Transmembrane</keyword>
<dbReference type="STRING" id="1122949.GCA_000378725_01607"/>
<dbReference type="AlphaFoldDB" id="A0A379C6B4"/>
<keyword evidence="1" id="KW-1133">Transmembrane helix</keyword>
<keyword evidence="1" id="KW-0472">Membrane</keyword>
<gene>
    <name evidence="2" type="ORF">NCTC13149_01463</name>
</gene>
<evidence type="ECO:0000313" key="2">
    <source>
        <dbReference type="EMBL" id="SUB57618.1"/>
    </source>
</evidence>
<dbReference type="EMBL" id="UGSZ01000001">
    <property type="protein sequence ID" value="SUB57618.1"/>
    <property type="molecule type" value="Genomic_DNA"/>
</dbReference>
<evidence type="ECO:0000256" key="1">
    <source>
        <dbReference type="SAM" id="Phobius"/>
    </source>
</evidence>
<proteinExistence type="predicted"/>
<accession>A0A379C6B4</accession>
<reference evidence="2 3" key="1">
    <citation type="submission" date="2018-06" db="EMBL/GenBank/DDBJ databases">
        <authorList>
            <consortium name="Pathogen Informatics"/>
            <person name="Doyle S."/>
        </authorList>
    </citation>
    <scope>NUCLEOTIDE SEQUENCE [LARGE SCALE GENOMIC DNA]</scope>
    <source>
        <strain evidence="2 3">NCTC13149</strain>
    </source>
</reference>
<evidence type="ECO:0000313" key="3">
    <source>
        <dbReference type="Proteomes" id="UP000255517"/>
    </source>
</evidence>
<dbReference type="Proteomes" id="UP000255517">
    <property type="component" value="Unassembled WGS sequence"/>
</dbReference>
<protein>
    <submittedName>
        <fullName evidence="2">Uncharacterized protein</fullName>
    </submittedName>
</protein>
<dbReference type="OrthoDB" id="1696114at2"/>
<name>A0A379C6B4_9FIRM</name>
<organism evidence="2 3">
    <name type="scientific">Peptoniphilus lacrimalis</name>
    <dbReference type="NCBI Taxonomy" id="33031"/>
    <lineage>
        <taxon>Bacteria</taxon>
        <taxon>Bacillati</taxon>
        <taxon>Bacillota</taxon>
        <taxon>Tissierellia</taxon>
        <taxon>Tissierellales</taxon>
        <taxon>Peptoniphilaceae</taxon>
        <taxon>Peptoniphilus</taxon>
    </lineage>
</organism>